<name>A0A6F9DQE0_9ASCI</name>
<organism evidence="21">
    <name type="scientific">Phallusia mammillata</name>
    <dbReference type="NCBI Taxonomy" id="59560"/>
    <lineage>
        <taxon>Eukaryota</taxon>
        <taxon>Metazoa</taxon>
        <taxon>Chordata</taxon>
        <taxon>Tunicata</taxon>
        <taxon>Ascidiacea</taxon>
        <taxon>Phlebobranchia</taxon>
        <taxon>Ascidiidae</taxon>
        <taxon>Phallusia</taxon>
    </lineage>
</organism>
<keyword evidence="14" id="KW-0539">Nucleus</keyword>
<dbReference type="InterPro" id="IPR017907">
    <property type="entry name" value="Znf_RING_CS"/>
</dbReference>
<evidence type="ECO:0000256" key="3">
    <source>
        <dbReference type="ARBA" id="ARBA00004906"/>
    </source>
</evidence>
<dbReference type="PROSITE" id="PS50800">
    <property type="entry name" value="SAP"/>
    <property type="match status" value="1"/>
</dbReference>
<evidence type="ECO:0000256" key="5">
    <source>
        <dbReference type="ARBA" id="ARBA00012483"/>
    </source>
</evidence>
<evidence type="ECO:0000256" key="7">
    <source>
        <dbReference type="ARBA" id="ARBA00022723"/>
    </source>
</evidence>
<dbReference type="InterPro" id="IPR039577">
    <property type="entry name" value="Rad18"/>
</dbReference>
<dbReference type="Gene3D" id="3.30.40.10">
    <property type="entry name" value="Zinc/RING finger domain, C3HC4 (zinc finger)"/>
    <property type="match status" value="1"/>
</dbReference>
<dbReference type="GO" id="GO:0006281">
    <property type="term" value="P:DNA repair"/>
    <property type="evidence" value="ECO:0007669"/>
    <property type="project" value="UniProtKB-KW"/>
</dbReference>
<protein>
    <recommendedName>
        <fullName evidence="5">RING-type E3 ubiquitin transferase</fullName>
        <ecNumber evidence="5">2.3.2.27</ecNumber>
    </recommendedName>
    <alternativeName>
        <fullName evidence="15 16">RING-type E3 ubiquitin transferase RAD18</fullName>
    </alternativeName>
</protein>
<evidence type="ECO:0000256" key="6">
    <source>
        <dbReference type="ARBA" id="ARBA00022679"/>
    </source>
</evidence>
<dbReference type="GO" id="GO:0008270">
    <property type="term" value="F:zinc ion binding"/>
    <property type="evidence" value="ECO:0007669"/>
    <property type="project" value="UniProtKB-KW"/>
</dbReference>
<dbReference type="GO" id="GO:0061630">
    <property type="term" value="F:ubiquitin protein ligase activity"/>
    <property type="evidence" value="ECO:0007669"/>
    <property type="project" value="UniProtKB-EC"/>
</dbReference>
<evidence type="ECO:0000256" key="10">
    <source>
        <dbReference type="ARBA" id="ARBA00022786"/>
    </source>
</evidence>
<evidence type="ECO:0000259" key="20">
    <source>
        <dbReference type="PROSITE" id="PS50800"/>
    </source>
</evidence>
<proteinExistence type="evidence at transcript level"/>
<evidence type="ECO:0000256" key="4">
    <source>
        <dbReference type="ARBA" id="ARBA00009506"/>
    </source>
</evidence>
<dbReference type="GO" id="GO:0005634">
    <property type="term" value="C:nucleus"/>
    <property type="evidence" value="ECO:0007669"/>
    <property type="project" value="UniProtKB-SubCell"/>
</dbReference>
<dbReference type="EMBL" id="LR789539">
    <property type="protein sequence ID" value="CAB3265401.1"/>
    <property type="molecule type" value="mRNA"/>
</dbReference>
<dbReference type="PROSITE" id="PS50089">
    <property type="entry name" value="ZF_RING_2"/>
    <property type="match status" value="1"/>
</dbReference>
<keyword evidence="6" id="KW-0808">Transferase</keyword>
<dbReference type="Pfam" id="PF02037">
    <property type="entry name" value="SAP"/>
    <property type="match status" value="1"/>
</dbReference>
<evidence type="ECO:0000256" key="11">
    <source>
        <dbReference type="ARBA" id="ARBA00022833"/>
    </source>
</evidence>
<gene>
    <name evidence="21" type="primary">Rad18</name>
</gene>
<keyword evidence="9 17" id="KW-0863">Zinc-finger</keyword>
<evidence type="ECO:0000256" key="9">
    <source>
        <dbReference type="ARBA" id="ARBA00022771"/>
    </source>
</evidence>
<dbReference type="InterPro" id="IPR001841">
    <property type="entry name" value="Znf_RING"/>
</dbReference>
<dbReference type="InterPro" id="IPR013083">
    <property type="entry name" value="Znf_RING/FYVE/PHD"/>
</dbReference>
<evidence type="ECO:0000256" key="2">
    <source>
        <dbReference type="ARBA" id="ARBA00004123"/>
    </source>
</evidence>
<keyword evidence="11" id="KW-0862">Zinc</keyword>
<dbReference type="GO" id="GO:0003697">
    <property type="term" value="F:single-stranded DNA binding"/>
    <property type="evidence" value="ECO:0007669"/>
    <property type="project" value="InterPro"/>
</dbReference>
<dbReference type="GO" id="GO:0097505">
    <property type="term" value="C:Rad6-Rad18 complex"/>
    <property type="evidence" value="ECO:0007669"/>
    <property type="project" value="TreeGrafter"/>
</dbReference>
<keyword evidence="8" id="KW-0227">DNA damage</keyword>
<keyword evidence="7" id="KW-0479">Metal-binding</keyword>
<dbReference type="PANTHER" id="PTHR14134">
    <property type="entry name" value="E3 UBIQUITIN-PROTEIN LIGASE RAD18"/>
    <property type="match status" value="1"/>
</dbReference>
<accession>A0A6F9DQE0</accession>
<evidence type="ECO:0000256" key="13">
    <source>
        <dbReference type="ARBA" id="ARBA00023204"/>
    </source>
</evidence>
<feature type="region of interest" description="Disordered" evidence="18">
    <location>
        <begin position="414"/>
        <end position="440"/>
    </location>
</feature>
<evidence type="ECO:0000256" key="17">
    <source>
        <dbReference type="PROSITE-ProRule" id="PRU00175"/>
    </source>
</evidence>
<dbReference type="SUPFAM" id="SSF57850">
    <property type="entry name" value="RING/U-box"/>
    <property type="match status" value="1"/>
</dbReference>
<dbReference type="PANTHER" id="PTHR14134:SF2">
    <property type="entry name" value="E3 UBIQUITIN-PROTEIN LIGASE RAD18"/>
    <property type="match status" value="1"/>
</dbReference>
<keyword evidence="12" id="KW-0238">DNA-binding</keyword>
<evidence type="ECO:0000256" key="12">
    <source>
        <dbReference type="ARBA" id="ARBA00023125"/>
    </source>
</evidence>
<comment type="subcellular location">
    <subcellularLocation>
        <location evidence="2">Nucleus</location>
    </subcellularLocation>
</comment>
<evidence type="ECO:0000256" key="15">
    <source>
        <dbReference type="ARBA" id="ARBA00031783"/>
    </source>
</evidence>
<dbReference type="SMART" id="SM00513">
    <property type="entry name" value="SAP"/>
    <property type="match status" value="1"/>
</dbReference>
<dbReference type="Pfam" id="PF13923">
    <property type="entry name" value="zf-C3HC4_2"/>
    <property type="match status" value="1"/>
</dbReference>
<comment type="similarity">
    <text evidence="4">Belongs to the RAD18 family.</text>
</comment>
<evidence type="ECO:0000259" key="19">
    <source>
        <dbReference type="PROSITE" id="PS50089"/>
    </source>
</evidence>
<dbReference type="SMART" id="SM00184">
    <property type="entry name" value="RING"/>
    <property type="match status" value="1"/>
</dbReference>
<dbReference type="GO" id="GO:0006301">
    <property type="term" value="P:DNA damage tolerance"/>
    <property type="evidence" value="ECO:0007669"/>
    <property type="project" value="InterPro"/>
</dbReference>
<reference evidence="21" key="1">
    <citation type="submission" date="2020-04" db="EMBL/GenBank/DDBJ databases">
        <authorList>
            <person name="Neveu A P."/>
        </authorList>
    </citation>
    <scope>NUCLEOTIDE SEQUENCE</scope>
    <source>
        <tissue evidence="21">Whole embryo</tissue>
    </source>
</reference>
<sequence>MNEKALACVKLIEEALCCPICKEPFKIPVIIVSCSHNFCSICIRRYFAIKQECPICGIDASQGSLSPNRIIDGLVQRFNELRDLLEQEQTNDNNGSTKPETSQPLFCQLPTFSDLSTGSHMSLPTEQQPCEVSTINTDAGNKSPKTCVAGAASCSKKSPVMFLDSEVVENTPEFSLGLQEFCTQSQGLSLEPCNVSGTSTEMFHSEVATKSNGESTSSITCAQQSLKCENPPVVISNTSKADKDVKADCPVCGLPVLCPKMNAHLDNCLAREEKKKALRQNTPKRQKINKPAITKIAYNLISLKELKKKMKEIGLSTSGNKEELVRRHKEFLVKFFAEQDKVKPRRLTIVLQELEREEMEKKFQTTRATRNAKKRILLGHDNSNCGNGLDKKEHLKRHAKQYKELEEIVKKSLPQKRTKDKGKKTCLNHGSRLPSEGETSESLDLCSGVLHLSNDVKASSDISDPGSPELYVGATPSKCDTEVAQNHQSGNLNAVLQADSQGEEIKNFIDASLI</sequence>
<evidence type="ECO:0000256" key="16">
    <source>
        <dbReference type="ARBA" id="ARBA00082369"/>
    </source>
</evidence>
<dbReference type="EC" id="2.3.2.27" evidence="5"/>
<feature type="domain" description="RING-type" evidence="19">
    <location>
        <begin position="18"/>
        <end position="56"/>
    </location>
</feature>
<dbReference type="GO" id="GO:0006513">
    <property type="term" value="P:protein monoubiquitination"/>
    <property type="evidence" value="ECO:0007669"/>
    <property type="project" value="InterPro"/>
</dbReference>
<keyword evidence="10" id="KW-0833">Ubl conjugation pathway</keyword>
<dbReference type="InterPro" id="IPR036361">
    <property type="entry name" value="SAP_dom_sf"/>
</dbReference>
<dbReference type="Gene3D" id="1.10.720.30">
    <property type="entry name" value="SAP domain"/>
    <property type="match status" value="1"/>
</dbReference>
<evidence type="ECO:0000256" key="18">
    <source>
        <dbReference type="SAM" id="MobiDB-lite"/>
    </source>
</evidence>
<keyword evidence="13" id="KW-0234">DNA repair</keyword>
<dbReference type="AlphaFoldDB" id="A0A6F9DQE0"/>
<comment type="catalytic activity">
    <reaction evidence="1">
        <text>S-ubiquitinyl-[E2 ubiquitin-conjugating enzyme]-L-cysteine + [acceptor protein]-L-lysine = [E2 ubiquitin-conjugating enzyme]-L-cysteine + N(6)-ubiquitinyl-[acceptor protein]-L-lysine.</text>
        <dbReference type="EC" id="2.3.2.27"/>
    </reaction>
</comment>
<feature type="domain" description="SAP" evidence="20">
    <location>
        <begin position="298"/>
        <end position="332"/>
    </location>
</feature>
<dbReference type="PROSITE" id="PS00518">
    <property type="entry name" value="ZF_RING_1"/>
    <property type="match status" value="1"/>
</dbReference>
<dbReference type="FunFam" id="3.30.40.10:FF:000172">
    <property type="entry name" value="E3 ubiquitin-protein ligase RAD18"/>
    <property type="match status" value="1"/>
</dbReference>
<comment type="pathway">
    <text evidence="3">Protein modification; protein ubiquitination.</text>
</comment>
<feature type="compositionally biased region" description="Basic residues" evidence="18">
    <location>
        <begin position="414"/>
        <end position="426"/>
    </location>
</feature>
<evidence type="ECO:0000256" key="8">
    <source>
        <dbReference type="ARBA" id="ARBA00022763"/>
    </source>
</evidence>
<evidence type="ECO:0000256" key="1">
    <source>
        <dbReference type="ARBA" id="ARBA00000900"/>
    </source>
</evidence>
<evidence type="ECO:0000313" key="21">
    <source>
        <dbReference type="EMBL" id="CAB3265401.1"/>
    </source>
</evidence>
<evidence type="ECO:0000256" key="14">
    <source>
        <dbReference type="ARBA" id="ARBA00023242"/>
    </source>
</evidence>
<dbReference type="InterPro" id="IPR003034">
    <property type="entry name" value="SAP_dom"/>
</dbReference>